<reference evidence="2 3" key="1">
    <citation type="journal article" date="2023" name="Microbiol. Spectr.">
        <title>Symbiosis of Carpenter Bees with Uncharacterized Lactic Acid Bacteria Showing NAD Auxotrophy.</title>
        <authorList>
            <person name="Kawasaki S."/>
            <person name="Ozawa K."/>
            <person name="Mori T."/>
            <person name="Yamamoto A."/>
            <person name="Ito M."/>
            <person name="Ohkuma M."/>
            <person name="Sakamoto M."/>
            <person name="Matsutani M."/>
        </authorList>
    </citation>
    <scope>NUCLEOTIDE SEQUENCE [LARGE SCALE GENOMIC DNA]</scope>
    <source>
        <strain evidence="2 3">Kim37-2</strain>
    </source>
</reference>
<dbReference type="InterPro" id="IPR046062">
    <property type="entry name" value="DUF6020"/>
</dbReference>
<keyword evidence="1" id="KW-0472">Membrane</keyword>
<evidence type="ECO:0000313" key="3">
    <source>
        <dbReference type="Proteomes" id="UP001321766"/>
    </source>
</evidence>
<evidence type="ECO:0000313" key="2">
    <source>
        <dbReference type="EMBL" id="BDR53639.1"/>
    </source>
</evidence>
<dbReference type="EMBL" id="AP026798">
    <property type="protein sequence ID" value="BDR53639.1"/>
    <property type="molecule type" value="Genomic_DNA"/>
</dbReference>
<feature type="transmembrane region" description="Helical" evidence="1">
    <location>
        <begin position="85"/>
        <end position="105"/>
    </location>
</feature>
<accession>A0ABN6SC14</accession>
<proteinExistence type="predicted"/>
<evidence type="ECO:0008006" key="4">
    <source>
        <dbReference type="Google" id="ProtNLM"/>
    </source>
</evidence>
<protein>
    <recommendedName>
        <fullName evidence="4">Beta-carotene 15,15'-monooxygenase</fullName>
    </recommendedName>
</protein>
<dbReference type="Pfam" id="PF19484">
    <property type="entry name" value="DUF6020"/>
    <property type="match status" value="1"/>
</dbReference>
<feature type="transmembrane region" description="Helical" evidence="1">
    <location>
        <begin position="621"/>
        <end position="639"/>
    </location>
</feature>
<evidence type="ECO:0000256" key="1">
    <source>
        <dbReference type="SAM" id="Phobius"/>
    </source>
</evidence>
<gene>
    <name evidence="2" type="ORF">KIM372_15460</name>
</gene>
<feature type="transmembrane region" description="Helical" evidence="1">
    <location>
        <begin position="410"/>
        <end position="435"/>
    </location>
</feature>
<keyword evidence="1" id="KW-1133">Transmembrane helix</keyword>
<keyword evidence="3" id="KW-1185">Reference proteome</keyword>
<sequence>MSKQFYSLLKGQPQAAATHAQGEVQRVREQACQQGASRGHGHGQGRQTGHILAWLLTILACAWVALCTALGPIYRANDTIAHFGLLNWLIFIVTFAGTLGLVYLASSWNNQRATGSNGDQASGLLARGTSAIRTYCQQAYSRLEERAAAHPGLRRTSRWAWRVTQSWQGIMLLLLVGWFWVWATLLASFGADLVSQSREVASWLATLSGAHLPYRQGPTVMDVYPTAHYLWPAQPTYLTDQHNLPLTLLYGGAMALSRQLTGVSDLGIIALAALQLVFAAFCCAVTANRFFQPARASHLPQDDGQPALAAAGSLARALTLAFLLVCPLVVLSTISLTKSPLFAFSCLWWLGIGYQLHLTRKGGGRLPVSSAWGLALSTLVMLCSAKYAVYLVAIQVLVAVISDRKRWKTYLVCLLLPLIIFQGGMTGLFASGAVIKGDPIESKGIQLQQIARVAQRNPAGIPESAREDLVPIMDLDAAGMAYFPNDADKVKSSGNKRKIVVYRWQTVSAADMKAFNRAWAQIGRQNPTIYVDAFLAECYGYFDPADAAYVPMSYYANNGYVQEDTHWIRYWCHGWRDFVAGFAHGWAQIPILGWPARGNFWVIATLLLMACEALRGRWRDLLYQLPLLLLMGVMVASPANNFERHMLPLVFAFPFLLIAFHLRTRQERAQG</sequence>
<feature type="transmembrane region" description="Helical" evidence="1">
    <location>
        <begin position="266"/>
        <end position="287"/>
    </location>
</feature>
<dbReference type="Proteomes" id="UP001321766">
    <property type="component" value="Chromosome"/>
</dbReference>
<feature type="transmembrane region" description="Helical" evidence="1">
    <location>
        <begin position="371"/>
        <end position="398"/>
    </location>
</feature>
<keyword evidence="1" id="KW-0812">Transmembrane</keyword>
<feature type="transmembrane region" description="Helical" evidence="1">
    <location>
        <begin position="51"/>
        <end position="73"/>
    </location>
</feature>
<organism evidence="2 3">
    <name type="scientific">Bombiscardovia nodaiensis</name>
    <dbReference type="NCBI Taxonomy" id="2932181"/>
    <lineage>
        <taxon>Bacteria</taxon>
        <taxon>Bacillati</taxon>
        <taxon>Actinomycetota</taxon>
        <taxon>Actinomycetes</taxon>
        <taxon>Bifidobacteriales</taxon>
        <taxon>Bifidobacteriaceae</taxon>
        <taxon>Bombiscardovia</taxon>
    </lineage>
</organism>
<feature type="transmembrane region" description="Helical" evidence="1">
    <location>
        <begin position="645"/>
        <end position="662"/>
    </location>
</feature>
<name>A0ABN6SC14_9BIFI</name>
<feature type="transmembrane region" description="Helical" evidence="1">
    <location>
        <begin position="307"/>
        <end position="334"/>
    </location>
</feature>
<feature type="transmembrane region" description="Helical" evidence="1">
    <location>
        <begin position="167"/>
        <end position="189"/>
    </location>
</feature>